<evidence type="ECO:0000313" key="1">
    <source>
        <dbReference type="EMBL" id="RRT58460.1"/>
    </source>
</evidence>
<accession>A0A426Z3A7</accession>
<dbReference type="AlphaFoldDB" id="A0A426Z3A7"/>
<dbReference type="Proteomes" id="UP000287651">
    <property type="component" value="Unassembled WGS sequence"/>
</dbReference>
<organism evidence="1 2">
    <name type="scientific">Ensete ventricosum</name>
    <name type="common">Abyssinian banana</name>
    <name type="synonym">Musa ensete</name>
    <dbReference type="NCBI Taxonomy" id="4639"/>
    <lineage>
        <taxon>Eukaryota</taxon>
        <taxon>Viridiplantae</taxon>
        <taxon>Streptophyta</taxon>
        <taxon>Embryophyta</taxon>
        <taxon>Tracheophyta</taxon>
        <taxon>Spermatophyta</taxon>
        <taxon>Magnoliopsida</taxon>
        <taxon>Liliopsida</taxon>
        <taxon>Zingiberales</taxon>
        <taxon>Musaceae</taxon>
        <taxon>Ensete</taxon>
    </lineage>
</organism>
<protein>
    <submittedName>
        <fullName evidence="1">Uncharacterized protein</fullName>
    </submittedName>
</protein>
<gene>
    <name evidence="1" type="ORF">B296_00046605</name>
</gene>
<name>A0A426Z3A7_ENSVE</name>
<sequence>MAYPRGLPSRSSSSRVVVVSICLMQFAGSPGRVIIVPQGGEPSLGILVTPFSDYGGVLLLLPPISQFYFFNLLGSTVPRSFGLFSGLLVDQKHYSIPEEYALCALLHEERPYNSGSYELSISVDALEVGLRFPLHPIIEECLK</sequence>
<dbReference type="EMBL" id="AMZH03008669">
    <property type="protein sequence ID" value="RRT58460.1"/>
    <property type="molecule type" value="Genomic_DNA"/>
</dbReference>
<comment type="caution">
    <text evidence="1">The sequence shown here is derived from an EMBL/GenBank/DDBJ whole genome shotgun (WGS) entry which is preliminary data.</text>
</comment>
<reference evidence="1 2" key="1">
    <citation type="journal article" date="2014" name="Agronomy (Basel)">
        <title>A Draft Genome Sequence for Ensete ventricosum, the Drought-Tolerant Tree Against Hunger.</title>
        <authorList>
            <person name="Harrison J."/>
            <person name="Moore K.A."/>
            <person name="Paszkiewicz K."/>
            <person name="Jones T."/>
            <person name="Grant M."/>
            <person name="Ambacheew D."/>
            <person name="Muzemil S."/>
            <person name="Studholme D.J."/>
        </authorList>
    </citation>
    <scope>NUCLEOTIDE SEQUENCE [LARGE SCALE GENOMIC DNA]</scope>
</reference>
<evidence type="ECO:0000313" key="2">
    <source>
        <dbReference type="Proteomes" id="UP000287651"/>
    </source>
</evidence>
<proteinExistence type="predicted"/>